<evidence type="ECO:0000256" key="1">
    <source>
        <dbReference type="SAM" id="Phobius"/>
    </source>
</evidence>
<organism evidence="2 3">
    <name type="scientific">Paragonimus westermani</name>
    <dbReference type="NCBI Taxonomy" id="34504"/>
    <lineage>
        <taxon>Eukaryota</taxon>
        <taxon>Metazoa</taxon>
        <taxon>Spiralia</taxon>
        <taxon>Lophotrochozoa</taxon>
        <taxon>Platyhelminthes</taxon>
        <taxon>Trematoda</taxon>
        <taxon>Digenea</taxon>
        <taxon>Plagiorchiida</taxon>
        <taxon>Troglotremata</taxon>
        <taxon>Troglotrematidae</taxon>
        <taxon>Paragonimus</taxon>
    </lineage>
</organism>
<evidence type="ECO:0000313" key="2">
    <source>
        <dbReference type="EMBL" id="KAA3674484.1"/>
    </source>
</evidence>
<keyword evidence="1" id="KW-0472">Membrane</keyword>
<feature type="transmembrane region" description="Helical" evidence="1">
    <location>
        <begin position="36"/>
        <end position="55"/>
    </location>
</feature>
<comment type="caution">
    <text evidence="2">The sequence shown here is derived from an EMBL/GenBank/DDBJ whole genome shotgun (WGS) entry which is preliminary data.</text>
</comment>
<keyword evidence="1" id="KW-0812">Transmembrane</keyword>
<sequence length="230" mass="26018">MGQTNRWRTVIDKTVGNTHELIRTTGQAYTMMRRSALIIFILISLYQSTTGGWNMKLTSVNPLKNSTSVLIEAVTYVNKQPLPWNQKFSNSSSSDFKLLNGSICLTTHLAISADKRLSTCWIDCTLKSARKGSTIIKSAIFFDKQRMDKQHVDYKSKEFLKNISLLLRNFSEHGSSKNIPYAGIIKTVTGSERSGHIYCALDYGRSWGRSKSCQVVLKYKHCALFDNLVM</sequence>
<gene>
    <name evidence="2" type="ORF">DEA37_0002258</name>
</gene>
<evidence type="ECO:0000313" key="3">
    <source>
        <dbReference type="Proteomes" id="UP000324629"/>
    </source>
</evidence>
<keyword evidence="3" id="KW-1185">Reference proteome</keyword>
<reference evidence="2 3" key="1">
    <citation type="journal article" date="2019" name="Gigascience">
        <title>Whole-genome sequence of the oriental lung fluke Paragonimus westermani.</title>
        <authorList>
            <person name="Oey H."/>
            <person name="Zakrzewski M."/>
            <person name="Narain K."/>
            <person name="Devi K.R."/>
            <person name="Agatsuma T."/>
            <person name="Nawaratna S."/>
            <person name="Gobert G.N."/>
            <person name="Jones M.K."/>
            <person name="Ragan M.A."/>
            <person name="McManus D.P."/>
            <person name="Krause L."/>
        </authorList>
    </citation>
    <scope>NUCLEOTIDE SEQUENCE [LARGE SCALE GENOMIC DNA]</scope>
    <source>
        <strain evidence="2 3">IND2009</strain>
    </source>
</reference>
<dbReference type="Proteomes" id="UP000324629">
    <property type="component" value="Unassembled WGS sequence"/>
</dbReference>
<protein>
    <submittedName>
        <fullName evidence="2">Uncharacterized protein</fullName>
    </submittedName>
</protein>
<dbReference type="AlphaFoldDB" id="A0A5J4NGE7"/>
<accession>A0A5J4NGE7</accession>
<dbReference type="EMBL" id="QNGE01003122">
    <property type="protein sequence ID" value="KAA3674484.1"/>
    <property type="molecule type" value="Genomic_DNA"/>
</dbReference>
<name>A0A5J4NGE7_9TREM</name>
<proteinExistence type="predicted"/>
<keyword evidence="1" id="KW-1133">Transmembrane helix</keyword>